<feature type="compositionally biased region" description="Polar residues" evidence="2">
    <location>
        <begin position="29"/>
        <end position="43"/>
    </location>
</feature>
<name>A0A443PGW4_9MAGN</name>
<dbReference type="InterPro" id="IPR033344">
    <property type="entry name" value="CURT1"/>
</dbReference>
<evidence type="ECO:0000259" key="4">
    <source>
        <dbReference type="Pfam" id="PF14159"/>
    </source>
</evidence>
<keyword evidence="3" id="KW-0472">Membrane</keyword>
<evidence type="ECO:0000313" key="6">
    <source>
        <dbReference type="Proteomes" id="UP000283530"/>
    </source>
</evidence>
<keyword evidence="3" id="KW-0812">Transmembrane</keyword>
<dbReference type="OrthoDB" id="2014299at2759"/>
<dbReference type="AlphaFoldDB" id="A0A443PGW4"/>
<sequence>MELSLPRFLCSIPNRRSFIPNPPFRHSTAAATLSPNKTPTSLKRSGPSYFASPWPRASTSSDETNTSLSNHFEKVSDEAINTNFDFERAPDEAVSTDSQSGKVHDEAIGAEAQVQAEPGESINTGETFESVSDDVIDAEEYSTATPVAAQTQAIGLLDGVNFVQSDEVIATEEYSTATPEAAQTQAIGLLDGVNLDYGDSFSIVIYGSGVLVALWILSAIVGAIDSIPLFPKVLEIIGLAYTVWFSYRHLIFKKNRDGLSVKIEELKKQIIGSTSD</sequence>
<gene>
    <name evidence="5" type="ORF">CKAN_01905700</name>
</gene>
<feature type="transmembrane region" description="Helical" evidence="3">
    <location>
        <begin position="229"/>
        <end position="247"/>
    </location>
</feature>
<evidence type="ECO:0000256" key="2">
    <source>
        <dbReference type="SAM" id="MobiDB-lite"/>
    </source>
</evidence>
<dbReference type="GO" id="GO:0009535">
    <property type="term" value="C:chloroplast thylakoid membrane"/>
    <property type="evidence" value="ECO:0007669"/>
    <property type="project" value="TreeGrafter"/>
</dbReference>
<dbReference type="PANTHER" id="PTHR33222">
    <property type="match status" value="1"/>
</dbReference>
<dbReference type="Proteomes" id="UP000283530">
    <property type="component" value="Unassembled WGS sequence"/>
</dbReference>
<feature type="compositionally biased region" description="Polar residues" evidence="2">
    <location>
        <begin position="57"/>
        <end position="67"/>
    </location>
</feature>
<protein>
    <submittedName>
        <fullName evidence="5">Cyanobacterial aminoacyl-tRNA synthetase</fullName>
    </submittedName>
</protein>
<dbReference type="Pfam" id="PF14159">
    <property type="entry name" value="CAAD"/>
    <property type="match status" value="1"/>
</dbReference>
<evidence type="ECO:0000256" key="1">
    <source>
        <dbReference type="ARBA" id="ARBA00004141"/>
    </source>
</evidence>
<proteinExistence type="predicted"/>
<organism evidence="5 6">
    <name type="scientific">Cinnamomum micranthum f. kanehirae</name>
    <dbReference type="NCBI Taxonomy" id="337451"/>
    <lineage>
        <taxon>Eukaryota</taxon>
        <taxon>Viridiplantae</taxon>
        <taxon>Streptophyta</taxon>
        <taxon>Embryophyta</taxon>
        <taxon>Tracheophyta</taxon>
        <taxon>Spermatophyta</taxon>
        <taxon>Magnoliopsida</taxon>
        <taxon>Magnoliidae</taxon>
        <taxon>Laurales</taxon>
        <taxon>Lauraceae</taxon>
        <taxon>Cinnamomum</taxon>
    </lineage>
</organism>
<feature type="transmembrane region" description="Helical" evidence="3">
    <location>
        <begin position="203"/>
        <end position="223"/>
    </location>
</feature>
<dbReference type="STRING" id="337451.A0A443PGW4"/>
<dbReference type="InterPro" id="IPR025564">
    <property type="entry name" value="CAAD_dom"/>
</dbReference>
<dbReference type="EMBL" id="QPKB01000008">
    <property type="protein sequence ID" value="RWR89982.1"/>
    <property type="molecule type" value="Genomic_DNA"/>
</dbReference>
<keyword evidence="5" id="KW-0030">Aminoacyl-tRNA synthetase</keyword>
<evidence type="ECO:0000313" key="5">
    <source>
        <dbReference type="EMBL" id="RWR89982.1"/>
    </source>
</evidence>
<dbReference type="PANTHER" id="PTHR33222:SF2">
    <property type="entry name" value="PROTEIN CURVATURE THYLAKOID 1D, CHLOROPLASTIC"/>
    <property type="match status" value="1"/>
</dbReference>
<dbReference type="GO" id="GO:0004812">
    <property type="term" value="F:aminoacyl-tRNA ligase activity"/>
    <property type="evidence" value="ECO:0007669"/>
    <property type="project" value="UniProtKB-KW"/>
</dbReference>
<comment type="subcellular location">
    <subcellularLocation>
        <location evidence="1">Membrane</location>
        <topology evidence="1">Multi-pass membrane protein</topology>
    </subcellularLocation>
</comment>
<feature type="domain" description="Cyanobacterial aminoacyl-tRNA synthetase CAAD" evidence="4">
    <location>
        <begin position="196"/>
        <end position="272"/>
    </location>
</feature>
<accession>A0A443PGW4</accession>
<keyword evidence="3" id="KW-1133">Transmembrane helix</keyword>
<comment type="caution">
    <text evidence="5">The sequence shown here is derived from an EMBL/GenBank/DDBJ whole genome shotgun (WGS) entry which is preliminary data.</text>
</comment>
<keyword evidence="6" id="KW-1185">Reference proteome</keyword>
<reference evidence="5 6" key="1">
    <citation type="journal article" date="2019" name="Nat. Plants">
        <title>Stout camphor tree genome fills gaps in understanding of flowering plant genome evolution.</title>
        <authorList>
            <person name="Chaw S.M."/>
            <person name="Liu Y.C."/>
            <person name="Wu Y.W."/>
            <person name="Wang H.Y."/>
            <person name="Lin C.I."/>
            <person name="Wu C.S."/>
            <person name="Ke H.M."/>
            <person name="Chang L.Y."/>
            <person name="Hsu C.Y."/>
            <person name="Yang H.T."/>
            <person name="Sudianto E."/>
            <person name="Hsu M.H."/>
            <person name="Wu K.P."/>
            <person name="Wang L.N."/>
            <person name="Leebens-Mack J.H."/>
            <person name="Tsai I.J."/>
        </authorList>
    </citation>
    <scope>NUCLEOTIDE SEQUENCE [LARGE SCALE GENOMIC DNA]</scope>
    <source>
        <strain evidence="6">cv. Chaw 1501</strain>
        <tissue evidence="5">Young leaves</tissue>
    </source>
</reference>
<feature type="region of interest" description="Disordered" evidence="2">
    <location>
        <begin position="29"/>
        <end position="67"/>
    </location>
</feature>
<evidence type="ECO:0000256" key="3">
    <source>
        <dbReference type="SAM" id="Phobius"/>
    </source>
</evidence>
<keyword evidence="5" id="KW-0436">Ligase</keyword>